<keyword evidence="11 14" id="KW-0131">Cell cycle</keyword>
<evidence type="ECO:0000256" key="12">
    <source>
        <dbReference type="ARBA" id="ARBA00023316"/>
    </source>
</evidence>
<feature type="domain" description="Mur ligase central" evidence="17">
    <location>
        <begin position="109"/>
        <end position="267"/>
    </location>
</feature>
<evidence type="ECO:0000259" key="15">
    <source>
        <dbReference type="Pfam" id="PF01225"/>
    </source>
</evidence>
<feature type="domain" description="Mur ligase C-terminal" evidence="16">
    <location>
        <begin position="307"/>
        <end position="383"/>
    </location>
</feature>
<dbReference type="Pfam" id="PF01225">
    <property type="entry name" value="Mur_ligase"/>
    <property type="match status" value="1"/>
</dbReference>
<dbReference type="SUPFAM" id="SSF51984">
    <property type="entry name" value="MurCD N-terminal domain"/>
    <property type="match status" value="1"/>
</dbReference>
<dbReference type="GO" id="GO:0051301">
    <property type="term" value="P:cell division"/>
    <property type="evidence" value="ECO:0007669"/>
    <property type="project" value="UniProtKB-KW"/>
</dbReference>
<dbReference type="NCBIfam" id="TIGR01082">
    <property type="entry name" value="murC"/>
    <property type="match status" value="1"/>
</dbReference>
<proteinExistence type="inferred from homology"/>
<dbReference type="SUPFAM" id="SSF53244">
    <property type="entry name" value="MurD-like peptide ligases, peptide-binding domain"/>
    <property type="match status" value="1"/>
</dbReference>
<name>A0A0G0WWT2_9BACT</name>
<dbReference type="Gene3D" id="3.40.1190.10">
    <property type="entry name" value="Mur-like, catalytic domain"/>
    <property type="match status" value="1"/>
</dbReference>
<dbReference type="InterPro" id="IPR004101">
    <property type="entry name" value="Mur_ligase_C"/>
</dbReference>
<evidence type="ECO:0000313" key="19">
    <source>
        <dbReference type="Proteomes" id="UP000033918"/>
    </source>
</evidence>
<dbReference type="InterPro" id="IPR036615">
    <property type="entry name" value="Mur_ligase_C_dom_sf"/>
</dbReference>
<dbReference type="UniPathway" id="UPA00219"/>
<evidence type="ECO:0000259" key="16">
    <source>
        <dbReference type="Pfam" id="PF02875"/>
    </source>
</evidence>
<comment type="function">
    <text evidence="14">Cell wall formation.</text>
</comment>
<keyword evidence="5 14" id="KW-0436">Ligase</keyword>
<dbReference type="Gene3D" id="3.40.50.720">
    <property type="entry name" value="NAD(P)-binding Rossmann-like Domain"/>
    <property type="match status" value="1"/>
</dbReference>
<dbReference type="GO" id="GO:0005524">
    <property type="term" value="F:ATP binding"/>
    <property type="evidence" value="ECO:0007669"/>
    <property type="project" value="UniProtKB-UniRule"/>
</dbReference>
<dbReference type="SUPFAM" id="SSF53623">
    <property type="entry name" value="MurD-like peptide ligases, catalytic domain"/>
    <property type="match status" value="1"/>
</dbReference>
<evidence type="ECO:0000256" key="14">
    <source>
        <dbReference type="HAMAP-Rule" id="MF_00046"/>
    </source>
</evidence>
<dbReference type="Pfam" id="PF02875">
    <property type="entry name" value="Mur_ligase_C"/>
    <property type="match status" value="1"/>
</dbReference>
<evidence type="ECO:0000259" key="17">
    <source>
        <dbReference type="Pfam" id="PF08245"/>
    </source>
</evidence>
<keyword evidence="12 14" id="KW-0961">Cell wall biogenesis/degradation</keyword>
<evidence type="ECO:0000256" key="8">
    <source>
        <dbReference type="ARBA" id="ARBA00022840"/>
    </source>
</evidence>
<comment type="similarity">
    <text evidence="14">Belongs to the MurCDEF family.</text>
</comment>
<evidence type="ECO:0000256" key="4">
    <source>
        <dbReference type="ARBA" id="ARBA00022490"/>
    </source>
</evidence>
<dbReference type="GO" id="GO:0009252">
    <property type="term" value="P:peptidoglycan biosynthetic process"/>
    <property type="evidence" value="ECO:0007669"/>
    <property type="project" value="UniProtKB-UniRule"/>
</dbReference>
<dbReference type="PATRIC" id="fig|1619006.3.peg.458"/>
<evidence type="ECO:0000256" key="7">
    <source>
        <dbReference type="ARBA" id="ARBA00022741"/>
    </source>
</evidence>
<dbReference type="EMBL" id="LCAK01000003">
    <property type="protein sequence ID" value="KKR88910.1"/>
    <property type="molecule type" value="Genomic_DNA"/>
</dbReference>
<keyword evidence="10 14" id="KW-0573">Peptidoglycan synthesis</keyword>
<dbReference type="GO" id="GO:0008360">
    <property type="term" value="P:regulation of cell shape"/>
    <property type="evidence" value="ECO:0007669"/>
    <property type="project" value="UniProtKB-KW"/>
</dbReference>
<evidence type="ECO:0000256" key="11">
    <source>
        <dbReference type="ARBA" id="ARBA00023306"/>
    </source>
</evidence>
<feature type="domain" description="Mur ligase N-terminal catalytic" evidence="15">
    <location>
        <begin position="5"/>
        <end position="104"/>
    </location>
</feature>
<evidence type="ECO:0000256" key="10">
    <source>
        <dbReference type="ARBA" id="ARBA00022984"/>
    </source>
</evidence>
<dbReference type="PANTHER" id="PTHR43445">
    <property type="entry name" value="UDP-N-ACETYLMURAMATE--L-ALANINE LIGASE-RELATED"/>
    <property type="match status" value="1"/>
</dbReference>
<dbReference type="GO" id="GO:0005737">
    <property type="term" value="C:cytoplasm"/>
    <property type="evidence" value="ECO:0007669"/>
    <property type="project" value="UniProtKB-SubCell"/>
</dbReference>
<comment type="subcellular location">
    <subcellularLocation>
        <location evidence="1 14">Cytoplasm</location>
    </subcellularLocation>
</comment>
<keyword evidence="4 14" id="KW-0963">Cytoplasm</keyword>
<organism evidence="18 19">
    <name type="scientific">Candidatus Wolfebacteria bacterium GW2011_GWB1_41_12</name>
    <dbReference type="NCBI Taxonomy" id="1619006"/>
    <lineage>
        <taxon>Bacteria</taxon>
        <taxon>Candidatus Wolfeibacteriota</taxon>
    </lineage>
</organism>
<dbReference type="AlphaFoldDB" id="A0A0G0WWT2"/>
<accession>A0A0G0WWT2</accession>
<gene>
    <name evidence="14" type="primary">murC</name>
    <name evidence="18" type="ORF">UU38_C0003G0162</name>
</gene>
<keyword evidence="7 14" id="KW-0547">Nucleotide-binding</keyword>
<comment type="caution">
    <text evidence="18">The sequence shown here is derived from an EMBL/GenBank/DDBJ whole genome shotgun (WGS) entry which is preliminary data.</text>
</comment>
<dbReference type="Proteomes" id="UP000033918">
    <property type="component" value="Unassembled WGS sequence"/>
</dbReference>
<evidence type="ECO:0000313" key="18">
    <source>
        <dbReference type="EMBL" id="KKR88910.1"/>
    </source>
</evidence>
<dbReference type="InterPro" id="IPR013221">
    <property type="entry name" value="Mur_ligase_cen"/>
</dbReference>
<dbReference type="GO" id="GO:0071555">
    <property type="term" value="P:cell wall organization"/>
    <property type="evidence" value="ECO:0007669"/>
    <property type="project" value="UniProtKB-KW"/>
</dbReference>
<dbReference type="EC" id="6.3.2.8" evidence="3 14"/>
<dbReference type="InterPro" id="IPR005758">
    <property type="entry name" value="UDP-N-AcMur_Ala_ligase_MurC"/>
</dbReference>
<keyword evidence="9 14" id="KW-0133">Cell shape</keyword>
<reference evidence="18 19" key="1">
    <citation type="journal article" date="2015" name="Nature">
        <title>rRNA introns, odd ribosomes, and small enigmatic genomes across a large radiation of phyla.</title>
        <authorList>
            <person name="Brown C.T."/>
            <person name="Hug L.A."/>
            <person name="Thomas B.C."/>
            <person name="Sharon I."/>
            <person name="Castelle C.J."/>
            <person name="Singh A."/>
            <person name="Wilkins M.J."/>
            <person name="Williams K.H."/>
            <person name="Banfield J.F."/>
        </authorList>
    </citation>
    <scope>NUCLEOTIDE SEQUENCE [LARGE SCALE GENOMIC DNA]</scope>
</reference>
<evidence type="ECO:0000256" key="5">
    <source>
        <dbReference type="ARBA" id="ARBA00022598"/>
    </source>
</evidence>
<dbReference type="Gene3D" id="3.90.190.20">
    <property type="entry name" value="Mur ligase, C-terminal domain"/>
    <property type="match status" value="1"/>
</dbReference>
<comment type="catalytic activity">
    <reaction evidence="13 14">
        <text>UDP-N-acetyl-alpha-D-muramate + L-alanine + ATP = UDP-N-acetyl-alpha-D-muramoyl-L-alanine + ADP + phosphate + H(+)</text>
        <dbReference type="Rhea" id="RHEA:23372"/>
        <dbReference type="ChEBI" id="CHEBI:15378"/>
        <dbReference type="ChEBI" id="CHEBI:30616"/>
        <dbReference type="ChEBI" id="CHEBI:43474"/>
        <dbReference type="ChEBI" id="CHEBI:57972"/>
        <dbReference type="ChEBI" id="CHEBI:70757"/>
        <dbReference type="ChEBI" id="CHEBI:83898"/>
        <dbReference type="ChEBI" id="CHEBI:456216"/>
        <dbReference type="EC" id="6.3.2.8"/>
    </reaction>
</comment>
<evidence type="ECO:0000256" key="13">
    <source>
        <dbReference type="ARBA" id="ARBA00047833"/>
    </source>
</evidence>
<evidence type="ECO:0000256" key="2">
    <source>
        <dbReference type="ARBA" id="ARBA00004752"/>
    </source>
</evidence>
<dbReference type="Pfam" id="PF08245">
    <property type="entry name" value="Mur_ligase_M"/>
    <property type="match status" value="1"/>
</dbReference>
<dbReference type="PANTHER" id="PTHR43445:SF3">
    <property type="entry name" value="UDP-N-ACETYLMURAMATE--L-ALANINE LIGASE"/>
    <property type="match status" value="1"/>
</dbReference>
<dbReference type="GO" id="GO:0008763">
    <property type="term" value="F:UDP-N-acetylmuramate-L-alanine ligase activity"/>
    <property type="evidence" value="ECO:0007669"/>
    <property type="project" value="UniProtKB-UniRule"/>
</dbReference>
<dbReference type="InterPro" id="IPR000713">
    <property type="entry name" value="Mur_ligase_N"/>
</dbReference>
<evidence type="ECO:0000256" key="6">
    <source>
        <dbReference type="ARBA" id="ARBA00022618"/>
    </source>
</evidence>
<keyword evidence="6 14" id="KW-0132">Cell division</keyword>
<feature type="binding site" evidence="14">
    <location>
        <begin position="111"/>
        <end position="117"/>
    </location>
    <ligand>
        <name>ATP</name>
        <dbReference type="ChEBI" id="CHEBI:30616"/>
    </ligand>
</feature>
<keyword evidence="8 14" id="KW-0067">ATP-binding</keyword>
<evidence type="ECO:0000256" key="1">
    <source>
        <dbReference type="ARBA" id="ARBA00004496"/>
    </source>
</evidence>
<dbReference type="HAMAP" id="MF_00046">
    <property type="entry name" value="MurC"/>
    <property type="match status" value="1"/>
</dbReference>
<evidence type="ECO:0000256" key="9">
    <source>
        <dbReference type="ARBA" id="ARBA00022960"/>
    </source>
</evidence>
<dbReference type="InterPro" id="IPR050061">
    <property type="entry name" value="MurCDEF_pg_biosynth"/>
</dbReference>
<dbReference type="InterPro" id="IPR036565">
    <property type="entry name" value="Mur-like_cat_sf"/>
</dbReference>
<evidence type="ECO:0000256" key="3">
    <source>
        <dbReference type="ARBA" id="ARBA00012211"/>
    </source>
</evidence>
<comment type="pathway">
    <text evidence="2 14">Cell wall biogenesis; peptidoglycan biosynthesis.</text>
</comment>
<protein>
    <recommendedName>
        <fullName evidence="3 14">UDP-N-acetylmuramate--L-alanine ligase</fullName>
        <ecNumber evidence="3 14">6.3.2.8</ecNumber>
    </recommendedName>
    <alternativeName>
        <fullName evidence="14">UDP-N-acetylmuramoyl-L-alanine synthetase</fullName>
    </alternativeName>
</protein>
<sequence>MNKPKVHFIGIGGIGTSALARWFLNSGHQVSGSDISSSEITNSLKKEGVKIFIGHRSRNLPESVDLVIHSAAIPKNNPELIKARESGAPVKLYSEALGELSKKYKTIAVSGAHGKSTTTALLSLVLIKAGFDPTVIIGTKLKEFGDNNFRNGKSRYLVLEADEYHKSFLNYSPFAAVITNIDREHLDYYKNLTVIKNVFLKFIKNVLPGGILILNKEDKKILSLKNKIKKITRENDLKAYWYGKNEKIKKIIQIPGEHNISNASAVYTLSKTLDIKDKIIFNALSKYRGAWRRMEHRGQLKIKNCKLKIDVYDDYAHHPTEIKATLSAFRQKYPRSKIICVFQPHQEERLKALFVDFIKSFDDADNLILLDIYKVKGREKVSQNNAKNAISKSPSLSKKLAISIKTHLKHAKNAKKRPFRGYLTPNGVFPINYSKSLVKDLKTTINSLITDSPKNGIIVMMGAGDIYKLTDDLIK</sequence>